<proteinExistence type="predicted"/>
<dbReference type="Proteomes" id="UP000178240">
    <property type="component" value="Unassembled WGS sequence"/>
</dbReference>
<dbReference type="SUPFAM" id="SSF55811">
    <property type="entry name" value="Nudix"/>
    <property type="match status" value="1"/>
</dbReference>
<dbReference type="InterPro" id="IPR000086">
    <property type="entry name" value="NUDIX_hydrolase_dom"/>
</dbReference>
<feature type="domain" description="Nudix hydrolase" evidence="2">
    <location>
        <begin position="20"/>
        <end position="148"/>
    </location>
</feature>
<evidence type="ECO:0000313" key="4">
    <source>
        <dbReference type="Proteomes" id="UP000178240"/>
    </source>
</evidence>
<name>A0A1G1XZ29_9BACT</name>
<sequence>MVLCDIITRYLISKPQQNMVTIQKTGAIVLSQKNPALVALLYRSKQKDWSFPKGHIKEGESLAEATRREVAEETGLLAHLVGDELPPMEYIHPKGDRIVVHMFLMQSEDDAALKTEFKGDKIIWVSYKEVINKLSYDNMKQYYHEMLKLIEDEIKALQSKIRRRP</sequence>
<dbReference type="InterPro" id="IPR020476">
    <property type="entry name" value="Nudix_hydrolase"/>
</dbReference>
<protein>
    <recommendedName>
        <fullName evidence="2">Nudix hydrolase domain-containing protein</fullName>
    </recommendedName>
</protein>
<dbReference type="InterPro" id="IPR051325">
    <property type="entry name" value="Nudix_hydrolase_domain"/>
</dbReference>
<dbReference type="InterPro" id="IPR015797">
    <property type="entry name" value="NUDIX_hydrolase-like_dom_sf"/>
</dbReference>
<reference evidence="3 4" key="1">
    <citation type="journal article" date="2016" name="Nat. Commun.">
        <title>Thousands of microbial genomes shed light on interconnected biogeochemical processes in an aquifer system.</title>
        <authorList>
            <person name="Anantharaman K."/>
            <person name="Brown C.T."/>
            <person name="Hug L.A."/>
            <person name="Sharon I."/>
            <person name="Castelle C.J."/>
            <person name="Probst A.J."/>
            <person name="Thomas B.C."/>
            <person name="Singh A."/>
            <person name="Wilkins M.J."/>
            <person name="Karaoz U."/>
            <person name="Brodie E.L."/>
            <person name="Williams K.H."/>
            <person name="Hubbard S.S."/>
            <person name="Banfield J.F."/>
        </authorList>
    </citation>
    <scope>NUCLEOTIDE SEQUENCE [LARGE SCALE GENOMIC DNA]</scope>
</reference>
<evidence type="ECO:0000256" key="1">
    <source>
        <dbReference type="ARBA" id="ARBA00022801"/>
    </source>
</evidence>
<accession>A0A1G1XZ29</accession>
<dbReference type="GO" id="GO:0006167">
    <property type="term" value="P:AMP biosynthetic process"/>
    <property type="evidence" value="ECO:0007669"/>
    <property type="project" value="TreeGrafter"/>
</dbReference>
<comment type="caution">
    <text evidence="3">The sequence shown here is derived from an EMBL/GenBank/DDBJ whole genome shotgun (WGS) entry which is preliminary data.</text>
</comment>
<gene>
    <name evidence="3" type="ORF">A2744_04735</name>
</gene>
<dbReference type="Gene3D" id="3.90.79.10">
    <property type="entry name" value="Nucleoside Triphosphate Pyrophosphohydrolase"/>
    <property type="match status" value="1"/>
</dbReference>
<evidence type="ECO:0000313" key="3">
    <source>
        <dbReference type="EMBL" id="OGY45353.1"/>
    </source>
</evidence>
<keyword evidence="1" id="KW-0378">Hydrolase</keyword>
<dbReference type="GO" id="GO:0006754">
    <property type="term" value="P:ATP biosynthetic process"/>
    <property type="evidence" value="ECO:0007669"/>
    <property type="project" value="TreeGrafter"/>
</dbReference>
<dbReference type="GO" id="GO:0004081">
    <property type="term" value="F:bis(5'-nucleosyl)-tetraphosphatase (asymmetrical) activity"/>
    <property type="evidence" value="ECO:0007669"/>
    <property type="project" value="TreeGrafter"/>
</dbReference>
<dbReference type="Pfam" id="PF00293">
    <property type="entry name" value="NUDIX"/>
    <property type="match status" value="1"/>
</dbReference>
<dbReference type="PANTHER" id="PTHR21340">
    <property type="entry name" value="DIADENOSINE 5,5-P1,P4-TETRAPHOSPHATE PYROPHOSPHOHYDROLASE MUTT"/>
    <property type="match status" value="1"/>
</dbReference>
<dbReference type="AlphaFoldDB" id="A0A1G1XZ29"/>
<dbReference type="PROSITE" id="PS51462">
    <property type="entry name" value="NUDIX"/>
    <property type="match status" value="1"/>
</dbReference>
<dbReference type="STRING" id="1797535.A2744_04735"/>
<dbReference type="EMBL" id="MHIE01000023">
    <property type="protein sequence ID" value="OGY45353.1"/>
    <property type="molecule type" value="Genomic_DNA"/>
</dbReference>
<dbReference type="PRINTS" id="PR00502">
    <property type="entry name" value="NUDIXFAMILY"/>
</dbReference>
<dbReference type="PANTHER" id="PTHR21340:SF0">
    <property type="entry name" value="BIS(5'-NUCLEOSYL)-TETRAPHOSPHATASE [ASYMMETRICAL]"/>
    <property type="match status" value="1"/>
</dbReference>
<organism evidence="3 4">
    <name type="scientific">Candidatus Buchananbacteria bacterium RIFCSPHIGHO2_01_FULL_44_11</name>
    <dbReference type="NCBI Taxonomy" id="1797535"/>
    <lineage>
        <taxon>Bacteria</taxon>
        <taxon>Candidatus Buchananiibacteriota</taxon>
    </lineage>
</organism>
<evidence type="ECO:0000259" key="2">
    <source>
        <dbReference type="PROSITE" id="PS51462"/>
    </source>
</evidence>